<dbReference type="EMBL" id="VIKR01000002">
    <property type="protein sequence ID" value="TQV74638.1"/>
    <property type="molecule type" value="Genomic_DNA"/>
</dbReference>
<keyword evidence="3" id="KW-1003">Cell membrane</keyword>
<feature type="transmembrane region" description="Helical" evidence="8">
    <location>
        <begin position="18"/>
        <end position="36"/>
    </location>
</feature>
<organism evidence="9 10">
    <name type="scientific">Aliikangiella marina</name>
    <dbReference type="NCBI Taxonomy" id="1712262"/>
    <lineage>
        <taxon>Bacteria</taxon>
        <taxon>Pseudomonadati</taxon>
        <taxon>Pseudomonadota</taxon>
        <taxon>Gammaproteobacteria</taxon>
        <taxon>Oceanospirillales</taxon>
        <taxon>Pleioneaceae</taxon>
        <taxon>Aliikangiella</taxon>
    </lineage>
</organism>
<dbReference type="PANTHER" id="PTHR30558:SF13">
    <property type="entry name" value="BIOPOLYMER TRANSPORT PROTEIN EXBD2"/>
    <property type="match status" value="1"/>
</dbReference>
<evidence type="ECO:0000313" key="10">
    <source>
        <dbReference type="Proteomes" id="UP000317839"/>
    </source>
</evidence>
<comment type="similarity">
    <text evidence="2 7">Belongs to the ExbD/TolR family.</text>
</comment>
<dbReference type="GO" id="GO:0022857">
    <property type="term" value="F:transmembrane transporter activity"/>
    <property type="evidence" value="ECO:0007669"/>
    <property type="project" value="InterPro"/>
</dbReference>
<gene>
    <name evidence="9" type="ORF">FLL45_06655</name>
</gene>
<sequence>MRYRKQAEPFESPDMTPMLDIVFIMLIFFIVATSFVKEEAIDWRATEQNTTQPSEQKTLSVVIDEFGMIQIGGRQTDVNRVQANVESELINSNYAGAIVQADEVASSGILVSTVDQIKLAGLNQVQVIKK</sequence>
<evidence type="ECO:0000313" key="9">
    <source>
        <dbReference type="EMBL" id="TQV74638.1"/>
    </source>
</evidence>
<accession>A0A545TBN9</accession>
<dbReference type="Proteomes" id="UP000317839">
    <property type="component" value="Unassembled WGS sequence"/>
</dbReference>
<dbReference type="RefSeq" id="WP_142941253.1">
    <property type="nucleotide sequence ID" value="NZ_VIKR01000002.1"/>
</dbReference>
<comment type="caution">
    <text evidence="9">The sequence shown here is derived from an EMBL/GenBank/DDBJ whole genome shotgun (WGS) entry which is preliminary data.</text>
</comment>
<name>A0A545TBN9_9GAMM</name>
<dbReference type="GO" id="GO:0015031">
    <property type="term" value="P:protein transport"/>
    <property type="evidence" value="ECO:0007669"/>
    <property type="project" value="UniProtKB-KW"/>
</dbReference>
<proteinExistence type="inferred from homology"/>
<evidence type="ECO:0000256" key="6">
    <source>
        <dbReference type="ARBA" id="ARBA00023136"/>
    </source>
</evidence>
<dbReference type="Pfam" id="PF02472">
    <property type="entry name" value="ExbD"/>
    <property type="match status" value="1"/>
</dbReference>
<evidence type="ECO:0000256" key="1">
    <source>
        <dbReference type="ARBA" id="ARBA00004162"/>
    </source>
</evidence>
<keyword evidence="6 8" id="KW-0472">Membrane</keyword>
<dbReference type="PANTHER" id="PTHR30558">
    <property type="entry name" value="EXBD MEMBRANE COMPONENT OF PMF-DRIVEN MACROMOLECULE IMPORT SYSTEM"/>
    <property type="match status" value="1"/>
</dbReference>
<dbReference type="OrthoDB" id="9793581at2"/>
<keyword evidence="10" id="KW-1185">Reference proteome</keyword>
<evidence type="ECO:0000256" key="3">
    <source>
        <dbReference type="ARBA" id="ARBA00022475"/>
    </source>
</evidence>
<reference evidence="9 10" key="1">
    <citation type="submission" date="2019-06" db="EMBL/GenBank/DDBJ databases">
        <title>Draft genome of Aliikangiella marina GYP-15.</title>
        <authorList>
            <person name="Wang G."/>
        </authorList>
    </citation>
    <scope>NUCLEOTIDE SEQUENCE [LARGE SCALE GENOMIC DNA]</scope>
    <source>
        <strain evidence="9 10">GYP-15</strain>
    </source>
</reference>
<dbReference type="InterPro" id="IPR003400">
    <property type="entry name" value="ExbD"/>
</dbReference>
<evidence type="ECO:0000256" key="2">
    <source>
        <dbReference type="ARBA" id="ARBA00005811"/>
    </source>
</evidence>
<comment type="subcellular location">
    <subcellularLocation>
        <location evidence="1">Cell membrane</location>
        <topology evidence="1">Single-pass membrane protein</topology>
    </subcellularLocation>
    <subcellularLocation>
        <location evidence="7">Cell membrane</location>
        <topology evidence="7">Single-pass type II membrane protein</topology>
    </subcellularLocation>
</comment>
<protein>
    <submittedName>
        <fullName evidence="9">Biopolymer transporter ExbD</fullName>
    </submittedName>
</protein>
<evidence type="ECO:0000256" key="4">
    <source>
        <dbReference type="ARBA" id="ARBA00022692"/>
    </source>
</evidence>
<evidence type="ECO:0000256" key="7">
    <source>
        <dbReference type="RuleBase" id="RU003879"/>
    </source>
</evidence>
<evidence type="ECO:0000256" key="8">
    <source>
        <dbReference type="SAM" id="Phobius"/>
    </source>
</evidence>
<evidence type="ECO:0000256" key="5">
    <source>
        <dbReference type="ARBA" id="ARBA00022989"/>
    </source>
</evidence>
<keyword evidence="7" id="KW-0653">Protein transport</keyword>
<dbReference type="GO" id="GO:0005886">
    <property type="term" value="C:plasma membrane"/>
    <property type="evidence" value="ECO:0007669"/>
    <property type="project" value="UniProtKB-SubCell"/>
</dbReference>
<dbReference type="AlphaFoldDB" id="A0A545TBN9"/>
<keyword evidence="5 8" id="KW-1133">Transmembrane helix</keyword>
<keyword evidence="7" id="KW-0813">Transport</keyword>
<keyword evidence="4 7" id="KW-0812">Transmembrane</keyword>